<dbReference type="RefSeq" id="WP_184797457.1">
    <property type="nucleotide sequence ID" value="NZ_JACHMY010000001.1"/>
</dbReference>
<keyword evidence="3" id="KW-0804">Transcription</keyword>
<evidence type="ECO:0000256" key="3">
    <source>
        <dbReference type="ARBA" id="ARBA00023163"/>
    </source>
</evidence>
<dbReference type="Pfam" id="PF20240">
    <property type="entry name" value="DUF6597"/>
    <property type="match status" value="1"/>
</dbReference>
<organism evidence="5 6">
    <name type="scientific">Kribbella italica</name>
    <dbReference type="NCBI Taxonomy" id="1540520"/>
    <lineage>
        <taxon>Bacteria</taxon>
        <taxon>Bacillati</taxon>
        <taxon>Actinomycetota</taxon>
        <taxon>Actinomycetes</taxon>
        <taxon>Propionibacteriales</taxon>
        <taxon>Kribbellaceae</taxon>
        <taxon>Kribbella</taxon>
    </lineage>
</organism>
<gene>
    <name evidence="5" type="ORF">HDA39_004169</name>
</gene>
<keyword evidence="2 5" id="KW-0238">DNA-binding</keyword>
<reference evidence="5 6" key="1">
    <citation type="submission" date="2020-08" db="EMBL/GenBank/DDBJ databases">
        <title>Sequencing the genomes of 1000 actinobacteria strains.</title>
        <authorList>
            <person name="Klenk H.-P."/>
        </authorList>
    </citation>
    <scope>NUCLEOTIDE SEQUENCE [LARGE SCALE GENOMIC DNA]</scope>
    <source>
        <strain evidence="5 6">DSM 28967</strain>
    </source>
</reference>
<feature type="domain" description="HTH araC/xylS-type" evidence="4">
    <location>
        <begin position="155"/>
        <end position="253"/>
    </location>
</feature>
<keyword evidence="1" id="KW-0805">Transcription regulation</keyword>
<evidence type="ECO:0000313" key="5">
    <source>
        <dbReference type="EMBL" id="MBB5837435.1"/>
    </source>
</evidence>
<evidence type="ECO:0000313" key="6">
    <source>
        <dbReference type="Proteomes" id="UP000549971"/>
    </source>
</evidence>
<accession>A0A7W9MVP4</accession>
<evidence type="ECO:0000256" key="2">
    <source>
        <dbReference type="ARBA" id="ARBA00023125"/>
    </source>
</evidence>
<proteinExistence type="predicted"/>
<dbReference type="Proteomes" id="UP000549971">
    <property type="component" value="Unassembled WGS sequence"/>
</dbReference>
<dbReference type="InterPro" id="IPR046532">
    <property type="entry name" value="DUF6597"/>
</dbReference>
<dbReference type="SMART" id="SM00342">
    <property type="entry name" value="HTH_ARAC"/>
    <property type="match status" value="1"/>
</dbReference>
<dbReference type="InterPro" id="IPR050204">
    <property type="entry name" value="AraC_XylS_family_regulators"/>
</dbReference>
<sequence length="276" mass="30084">MVAYLRFPPPPEQHDVVEHYWMVEGEGVADQILIPNGRPALAIALGTPGHRHDPVTGSTWLNDGSLFGVMTRPHVLSQSGPSSYVGVELRPWGIAALTSQQLVDQVLPIDAWAGDGATERLAERLREVEFGQARAATLADWLAPRLRPVDFVVAERAVRLIEDSRGTLPVATLSRALDVPYSTLHRRFRDLVGVGPKQFGEIVRFFHFTGGLLDGPADGAAVLAALHGYYDQAHAARDFKRYTGVSASSFRRMSHGIAALMHESSVQDPPGGEQAR</sequence>
<dbReference type="Pfam" id="PF12833">
    <property type="entry name" value="HTH_18"/>
    <property type="match status" value="1"/>
</dbReference>
<comment type="caution">
    <text evidence="5">The sequence shown here is derived from an EMBL/GenBank/DDBJ whole genome shotgun (WGS) entry which is preliminary data.</text>
</comment>
<dbReference type="InterPro" id="IPR018060">
    <property type="entry name" value="HTH_AraC"/>
</dbReference>
<evidence type="ECO:0000256" key="1">
    <source>
        <dbReference type="ARBA" id="ARBA00023015"/>
    </source>
</evidence>
<protein>
    <submittedName>
        <fullName evidence="5">AraC-like DNA-binding protein</fullName>
    </submittedName>
</protein>
<dbReference type="PANTHER" id="PTHR46796:SF13">
    <property type="entry name" value="HTH-TYPE TRANSCRIPTIONAL ACTIVATOR RHAS"/>
    <property type="match status" value="1"/>
</dbReference>
<evidence type="ECO:0000259" key="4">
    <source>
        <dbReference type="PROSITE" id="PS01124"/>
    </source>
</evidence>
<dbReference type="GO" id="GO:0003700">
    <property type="term" value="F:DNA-binding transcription factor activity"/>
    <property type="evidence" value="ECO:0007669"/>
    <property type="project" value="InterPro"/>
</dbReference>
<dbReference type="PROSITE" id="PS01124">
    <property type="entry name" value="HTH_ARAC_FAMILY_2"/>
    <property type="match status" value="1"/>
</dbReference>
<dbReference type="GO" id="GO:0043565">
    <property type="term" value="F:sequence-specific DNA binding"/>
    <property type="evidence" value="ECO:0007669"/>
    <property type="project" value="InterPro"/>
</dbReference>
<keyword evidence="6" id="KW-1185">Reference proteome</keyword>
<dbReference type="PANTHER" id="PTHR46796">
    <property type="entry name" value="HTH-TYPE TRANSCRIPTIONAL ACTIVATOR RHAS-RELATED"/>
    <property type="match status" value="1"/>
</dbReference>
<dbReference type="Gene3D" id="1.10.10.60">
    <property type="entry name" value="Homeodomain-like"/>
    <property type="match status" value="1"/>
</dbReference>
<dbReference type="AlphaFoldDB" id="A0A7W9MVP4"/>
<dbReference type="EMBL" id="JACHMY010000001">
    <property type="protein sequence ID" value="MBB5837435.1"/>
    <property type="molecule type" value="Genomic_DNA"/>
</dbReference>
<name>A0A7W9MVP4_9ACTN</name>